<evidence type="ECO:0000313" key="3">
    <source>
        <dbReference type="Proteomes" id="UP001519293"/>
    </source>
</evidence>
<keyword evidence="1" id="KW-0732">Signal</keyword>
<organism evidence="2 3">
    <name type="scientific">Cytobacillus eiseniae</name>
    <dbReference type="NCBI Taxonomy" id="762947"/>
    <lineage>
        <taxon>Bacteria</taxon>
        <taxon>Bacillati</taxon>
        <taxon>Bacillota</taxon>
        <taxon>Bacilli</taxon>
        <taxon>Bacillales</taxon>
        <taxon>Bacillaceae</taxon>
        <taxon>Cytobacillus</taxon>
    </lineage>
</organism>
<sequence>MNQFLKISILSVLFLFISSIGTAFALEEKQSEVECERKKDFRNKEFNERIMNDIFTSFGHKYEEIIDQSMYINRIDLMKYTVLAANKDIHLESLKDHLSGESTGEKRIYFFHGDPTTAYIFYKDLEHKNTVVHLKKEETEWTVIDQHVKKGKKIQLVREKCQDDYFMKRMFNNLYPE</sequence>
<proteinExistence type="predicted"/>
<dbReference type="RefSeq" id="WP_157087801.1">
    <property type="nucleotide sequence ID" value="NZ_JAGIKZ010000016.1"/>
</dbReference>
<accession>A0ABS4RIU8</accession>
<keyword evidence="3" id="KW-1185">Reference proteome</keyword>
<evidence type="ECO:0008006" key="4">
    <source>
        <dbReference type="Google" id="ProtNLM"/>
    </source>
</evidence>
<feature type="signal peptide" evidence="1">
    <location>
        <begin position="1"/>
        <end position="25"/>
    </location>
</feature>
<gene>
    <name evidence="2" type="ORF">J2Z40_002792</name>
</gene>
<dbReference type="EMBL" id="JAGIKZ010000016">
    <property type="protein sequence ID" value="MBP2242219.1"/>
    <property type="molecule type" value="Genomic_DNA"/>
</dbReference>
<feature type="chain" id="PRO_5047015671" description="DUF3993 domain-containing protein" evidence="1">
    <location>
        <begin position="26"/>
        <end position="177"/>
    </location>
</feature>
<comment type="caution">
    <text evidence="2">The sequence shown here is derived from an EMBL/GenBank/DDBJ whole genome shotgun (WGS) entry which is preliminary data.</text>
</comment>
<dbReference type="Proteomes" id="UP001519293">
    <property type="component" value="Unassembled WGS sequence"/>
</dbReference>
<evidence type="ECO:0000256" key="1">
    <source>
        <dbReference type="SAM" id="SignalP"/>
    </source>
</evidence>
<name>A0ABS4RIU8_9BACI</name>
<evidence type="ECO:0000313" key="2">
    <source>
        <dbReference type="EMBL" id="MBP2242219.1"/>
    </source>
</evidence>
<protein>
    <recommendedName>
        <fullName evidence="4">DUF3993 domain-containing protein</fullName>
    </recommendedName>
</protein>
<reference evidence="2 3" key="1">
    <citation type="submission" date="2021-03" db="EMBL/GenBank/DDBJ databases">
        <title>Genomic Encyclopedia of Type Strains, Phase IV (KMG-IV): sequencing the most valuable type-strain genomes for metagenomic binning, comparative biology and taxonomic classification.</title>
        <authorList>
            <person name="Goeker M."/>
        </authorList>
    </citation>
    <scope>NUCLEOTIDE SEQUENCE [LARGE SCALE GENOMIC DNA]</scope>
    <source>
        <strain evidence="2 3">DSM 26675</strain>
    </source>
</reference>